<keyword evidence="7" id="KW-0256">Endoplasmic reticulum</keyword>
<dbReference type="InterPro" id="IPR001128">
    <property type="entry name" value="Cyt_P450"/>
</dbReference>
<keyword evidence="10 13" id="KW-0408">Iron</keyword>
<keyword evidence="11" id="KW-0503">Monooxygenase</keyword>
<sequence>MAFLVMLFMSCAFILGSLYAVALILPYLRVMSDRRKGRIPQGPPAYPLIGTLGLDDDAPWVTYKQWAQQYGKDGMFTFFLGPKLHLVITDPEVAKAAYKDPIIGEGRPETNLSRLFNHHALAFSKGQMWKDTRRFEIMALKDFGRGSGSKNLLESYVQNAARDLIQDISNQINSTPDQPFSTRPAVLKCVANSIASTLCGGALRSDDPRFTRITDSVNVVFTEGTTPASILNVFPWLSHIPPFRQKQAMVYGRMAESAHMMEEIIAEHRKHFDTSDVRDFIDAYLKEQQEQIKNNGDAGSFTDMQLVYMSIEMYFAGLDATLGSLQWAVLLLSSVPEVLQKCQEEIYQVLGQGTIASYADRGQLPYCEATMSEVFRIGSVDPFGLPHQCTEDVMLNGYTIPKDTTVFVDYVNIHHSDVYYKDPMVFRPERFLDDQGKFVSSPHSLPFATGRRMCSGDHFAKMIVFISMVSMIQHFDMTRVLARSRPWTDILRINGVGVHPDHFTIRASLR</sequence>
<dbReference type="STRING" id="947166.A0A1D1V520"/>
<evidence type="ECO:0000256" key="10">
    <source>
        <dbReference type="ARBA" id="ARBA00023004"/>
    </source>
</evidence>
<evidence type="ECO:0000256" key="2">
    <source>
        <dbReference type="ARBA" id="ARBA00004174"/>
    </source>
</evidence>
<dbReference type="InterPro" id="IPR036396">
    <property type="entry name" value="Cyt_P450_sf"/>
</dbReference>
<dbReference type="SUPFAM" id="SSF48264">
    <property type="entry name" value="Cytochrome P450"/>
    <property type="match status" value="1"/>
</dbReference>
<dbReference type="GO" id="GO:0005789">
    <property type="term" value="C:endoplasmic reticulum membrane"/>
    <property type="evidence" value="ECO:0007669"/>
    <property type="project" value="UniProtKB-SubCell"/>
</dbReference>
<protein>
    <recommendedName>
        <fullName evidence="17">Cytochrome P450</fullName>
    </recommendedName>
</protein>
<evidence type="ECO:0000256" key="12">
    <source>
        <dbReference type="ARBA" id="ARBA00023136"/>
    </source>
</evidence>
<evidence type="ECO:0000256" key="6">
    <source>
        <dbReference type="ARBA" id="ARBA00022723"/>
    </source>
</evidence>
<name>A0A1D1V520_RAMVA</name>
<dbReference type="FunFam" id="1.10.630.10:FF:000238">
    <property type="entry name" value="Cytochrome P450 2A6"/>
    <property type="match status" value="1"/>
</dbReference>
<evidence type="ECO:0000313" key="15">
    <source>
        <dbReference type="EMBL" id="GAU95082.1"/>
    </source>
</evidence>
<evidence type="ECO:0000256" key="7">
    <source>
        <dbReference type="ARBA" id="ARBA00022824"/>
    </source>
</evidence>
<evidence type="ECO:0000256" key="9">
    <source>
        <dbReference type="ARBA" id="ARBA00023002"/>
    </source>
</evidence>
<keyword evidence="14" id="KW-0812">Transmembrane</keyword>
<dbReference type="GO" id="GO:0016712">
    <property type="term" value="F:oxidoreductase activity, acting on paired donors, with incorporation or reduction of molecular oxygen, reduced flavin or flavoprotein as one donor, and incorporation of one atom of oxygen"/>
    <property type="evidence" value="ECO:0007669"/>
    <property type="project" value="TreeGrafter"/>
</dbReference>
<dbReference type="Proteomes" id="UP000186922">
    <property type="component" value="Unassembled WGS sequence"/>
</dbReference>
<dbReference type="GO" id="GO:0008395">
    <property type="term" value="F:steroid hydroxylase activity"/>
    <property type="evidence" value="ECO:0007669"/>
    <property type="project" value="TreeGrafter"/>
</dbReference>
<evidence type="ECO:0000313" key="16">
    <source>
        <dbReference type="Proteomes" id="UP000186922"/>
    </source>
</evidence>
<evidence type="ECO:0000256" key="5">
    <source>
        <dbReference type="ARBA" id="ARBA00022617"/>
    </source>
</evidence>
<dbReference type="PRINTS" id="PR00463">
    <property type="entry name" value="EP450I"/>
</dbReference>
<comment type="caution">
    <text evidence="15">The sequence shown here is derived from an EMBL/GenBank/DDBJ whole genome shotgun (WGS) entry which is preliminary data.</text>
</comment>
<feature type="transmembrane region" description="Helical" evidence="14">
    <location>
        <begin position="6"/>
        <end position="28"/>
    </location>
</feature>
<dbReference type="GO" id="GO:0020037">
    <property type="term" value="F:heme binding"/>
    <property type="evidence" value="ECO:0007669"/>
    <property type="project" value="InterPro"/>
</dbReference>
<dbReference type="PANTHER" id="PTHR24300:SF403">
    <property type="entry name" value="CYTOCHROME P450 306A1"/>
    <property type="match status" value="1"/>
</dbReference>
<dbReference type="OrthoDB" id="1103324at2759"/>
<comment type="similarity">
    <text evidence="4">Belongs to the cytochrome P450 family.</text>
</comment>
<keyword evidence="12 14" id="KW-0472">Membrane</keyword>
<keyword evidence="14" id="KW-1133">Transmembrane helix</keyword>
<evidence type="ECO:0000256" key="13">
    <source>
        <dbReference type="PIRSR" id="PIRSR602401-1"/>
    </source>
</evidence>
<evidence type="ECO:0000256" key="4">
    <source>
        <dbReference type="ARBA" id="ARBA00010617"/>
    </source>
</evidence>
<keyword evidence="6 13" id="KW-0479">Metal-binding</keyword>
<gene>
    <name evidence="15" type="primary">RvY_06759-1</name>
    <name evidence="15" type="synonym">RvY_06759.1</name>
    <name evidence="15" type="ORF">RvY_06759</name>
</gene>
<dbReference type="Pfam" id="PF00067">
    <property type="entry name" value="p450"/>
    <property type="match status" value="1"/>
</dbReference>
<keyword evidence="9" id="KW-0560">Oxidoreductase</keyword>
<feature type="binding site" description="axial binding residue" evidence="13">
    <location>
        <position position="454"/>
    </location>
    <ligand>
        <name>heme</name>
        <dbReference type="ChEBI" id="CHEBI:30413"/>
    </ligand>
    <ligandPart>
        <name>Fe</name>
        <dbReference type="ChEBI" id="CHEBI:18248"/>
    </ligandPart>
</feature>
<keyword evidence="16" id="KW-1185">Reference proteome</keyword>
<proteinExistence type="inferred from homology"/>
<dbReference type="InterPro" id="IPR050182">
    <property type="entry name" value="Cytochrome_P450_fam2"/>
</dbReference>
<evidence type="ECO:0008006" key="17">
    <source>
        <dbReference type="Google" id="ProtNLM"/>
    </source>
</evidence>
<evidence type="ECO:0000256" key="3">
    <source>
        <dbReference type="ARBA" id="ARBA00004406"/>
    </source>
</evidence>
<evidence type="ECO:0000256" key="1">
    <source>
        <dbReference type="ARBA" id="ARBA00001971"/>
    </source>
</evidence>
<comment type="subcellular location">
    <subcellularLocation>
        <location evidence="3">Endoplasmic reticulum membrane</location>
        <topology evidence="3">Peripheral membrane protein</topology>
    </subcellularLocation>
    <subcellularLocation>
        <location evidence="2">Microsome membrane</location>
        <topology evidence="2">Peripheral membrane protein</topology>
    </subcellularLocation>
</comment>
<keyword evidence="5 13" id="KW-0349">Heme</keyword>
<dbReference type="GO" id="GO:0005506">
    <property type="term" value="F:iron ion binding"/>
    <property type="evidence" value="ECO:0007669"/>
    <property type="project" value="InterPro"/>
</dbReference>
<dbReference type="GO" id="GO:0006805">
    <property type="term" value="P:xenobiotic metabolic process"/>
    <property type="evidence" value="ECO:0007669"/>
    <property type="project" value="TreeGrafter"/>
</dbReference>
<dbReference type="PANTHER" id="PTHR24300">
    <property type="entry name" value="CYTOCHROME P450 508A4-RELATED"/>
    <property type="match status" value="1"/>
</dbReference>
<reference evidence="15 16" key="1">
    <citation type="journal article" date="2016" name="Nat. Commun.">
        <title>Extremotolerant tardigrade genome and improved radiotolerance of human cultured cells by tardigrade-unique protein.</title>
        <authorList>
            <person name="Hashimoto T."/>
            <person name="Horikawa D.D."/>
            <person name="Saito Y."/>
            <person name="Kuwahara H."/>
            <person name="Kozuka-Hata H."/>
            <person name="Shin-I T."/>
            <person name="Minakuchi Y."/>
            <person name="Ohishi K."/>
            <person name="Motoyama A."/>
            <person name="Aizu T."/>
            <person name="Enomoto A."/>
            <person name="Kondo K."/>
            <person name="Tanaka S."/>
            <person name="Hara Y."/>
            <person name="Koshikawa S."/>
            <person name="Sagara H."/>
            <person name="Miura T."/>
            <person name="Yokobori S."/>
            <person name="Miyagawa K."/>
            <person name="Suzuki Y."/>
            <person name="Kubo T."/>
            <person name="Oyama M."/>
            <person name="Kohara Y."/>
            <person name="Fujiyama A."/>
            <person name="Arakawa K."/>
            <person name="Katayama T."/>
            <person name="Toyoda A."/>
            <person name="Kunieda T."/>
        </authorList>
    </citation>
    <scope>NUCLEOTIDE SEQUENCE [LARGE SCALE GENOMIC DNA]</scope>
    <source>
        <strain evidence="15 16">YOKOZUNA-1</strain>
    </source>
</reference>
<dbReference type="GO" id="GO:0006082">
    <property type="term" value="P:organic acid metabolic process"/>
    <property type="evidence" value="ECO:0007669"/>
    <property type="project" value="TreeGrafter"/>
</dbReference>
<comment type="cofactor">
    <cofactor evidence="1 13">
        <name>heme</name>
        <dbReference type="ChEBI" id="CHEBI:30413"/>
    </cofactor>
</comment>
<evidence type="ECO:0000256" key="11">
    <source>
        <dbReference type="ARBA" id="ARBA00023033"/>
    </source>
</evidence>
<evidence type="ECO:0000256" key="14">
    <source>
        <dbReference type="SAM" id="Phobius"/>
    </source>
</evidence>
<keyword evidence="8" id="KW-0492">Microsome</keyword>
<organism evidence="15 16">
    <name type="scientific">Ramazzottius varieornatus</name>
    <name type="common">Water bear</name>
    <name type="synonym">Tardigrade</name>
    <dbReference type="NCBI Taxonomy" id="947166"/>
    <lineage>
        <taxon>Eukaryota</taxon>
        <taxon>Metazoa</taxon>
        <taxon>Ecdysozoa</taxon>
        <taxon>Tardigrada</taxon>
        <taxon>Eutardigrada</taxon>
        <taxon>Parachela</taxon>
        <taxon>Hypsibioidea</taxon>
        <taxon>Ramazzottiidae</taxon>
        <taxon>Ramazzottius</taxon>
    </lineage>
</organism>
<dbReference type="Gene3D" id="1.10.630.10">
    <property type="entry name" value="Cytochrome P450"/>
    <property type="match status" value="1"/>
</dbReference>
<accession>A0A1D1V520</accession>
<dbReference type="InterPro" id="IPR002401">
    <property type="entry name" value="Cyt_P450_E_grp-I"/>
</dbReference>
<evidence type="ECO:0000256" key="8">
    <source>
        <dbReference type="ARBA" id="ARBA00022848"/>
    </source>
</evidence>
<dbReference type="EMBL" id="BDGG01000003">
    <property type="protein sequence ID" value="GAU95082.1"/>
    <property type="molecule type" value="Genomic_DNA"/>
</dbReference>
<dbReference type="AlphaFoldDB" id="A0A1D1V520"/>
<dbReference type="PRINTS" id="PR00385">
    <property type="entry name" value="P450"/>
</dbReference>